<dbReference type="EMBL" id="JAADJU010000001">
    <property type="protein sequence ID" value="NMP25329.1"/>
    <property type="molecule type" value="Genomic_DNA"/>
</dbReference>
<dbReference type="InterPro" id="IPR014710">
    <property type="entry name" value="RmlC-like_jellyroll"/>
</dbReference>
<evidence type="ECO:0000259" key="2">
    <source>
        <dbReference type="Pfam" id="PF07883"/>
    </source>
</evidence>
<reference evidence="3 4" key="2">
    <citation type="submission" date="2020-06" db="EMBL/GenBank/DDBJ databases">
        <title>Polyphasic characterization of a Rahnella strain isolated from tree sap.</title>
        <authorList>
            <person name="Kim I.S."/>
        </authorList>
    </citation>
    <scope>NUCLEOTIDE SEQUENCE [LARGE SCALE GENOMIC DNA]</scope>
    <source>
        <strain evidence="3 4">SAP-1</strain>
    </source>
</reference>
<gene>
    <name evidence="3" type="ORF">GW590_00295</name>
</gene>
<feature type="domain" description="Cupin type-2" evidence="2">
    <location>
        <begin position="61"/>
        <end position="106"/>
    </location>
</feature>
<feature type="chain" id="PRO_5032851242" evidence="1">
    <location>
        <begin position="26"/>
        <end position="142"/>
    </location>
</feature>
<organism evidence="3 4">
    <name type="scientific">Rouxiella aceris</name>
    <dbReference type="NCBI Taxonomy" id="2703884"/>
    <lineage>
        <taxon>Bacteria</taxon>
        <taxon>Pseudomonadati</taxon>
        <taxon>Pseudomonadota</taxon>
        <taxon>Gammaproteobacteria</taxon>
        <taxon>Enterobacterales</taxon>
        <taxon>Yersiniaceae</taxon>
        <taxon>Rouxiella</taxon>
    </lineage>
</organism>
<evidence type="ECO:0000256" key="1">
    <source>
        <dbReference type="SAM" id="SignalP"/>
    </source>
</evidence>
<dbReference type="AlphaFoldDB" id="A0A848MDL9"/>
<keyword evidence="4" id="KW-1185">Reference proteome</keyword>
<dbReference type="Gene3D" id="2.60.120.10">
    <property type="entry name" value="Jelly Rolls"/>
    <property type="match status" value="1"/>
</dbReference>
<reference evidence="3 4" key="1">
    <citation type="submission" date="2020-01" db="EMBL/GenBank/DDBJ databases">
        <authorList>
            <person name="Lee S.D."/>
        </authorList>
    </citation>
    <scope>NUCLEOTIDE SEQUENCE [LARGE SCALE GENOMIC DNA]</scope>
    <source>
        <strain evidence="3 4">SAP-1</strain>
    </source>
</reference>
<comment type="caution">
    <text evidence="3">The sequence shown here is derived from an EMBL/GenBank/DDBJ whole genome shotgun (WGS) entry which is preliminary data.</text>
</comment>
<dbReference type="SUPFAM" id="SSF51182">
    <property type="entry name" value="RmlC-like cupins"/>
    <property type="match status" value="1"/>
</dbReference>
<dbReference type="InterPro" id="IPR011051">
    <property type="entry name" value="RmlC_Cupin_sf"/>
</dbReference>
<accession>A0A848MDL9</accession>
<dbReference type="CDD" id="cd02236">
    <property type="entry name" value="cupin_CV2614-like"/>
    <property type="match status" value="1"/>
</dbReference>
<dbReference type="Proteomes" id="UP000585363">
    <property type="component" value="Unassembled WGS sequence"/>
</dbReference>
<sequence length="142" mass="15567">MRSIMKKVKIALLLVMACWTTGVMAQEQVKQEVLLKTSQSWDGVAYKGYPAGEPEITVLKIIIPPNTSLPWHTHPMPNAAYVLAGELTVEKKQDGSKRQLHAGETLPEMVDALHRGYTGKDGATLIVFYAGSKGQALSHKQP</sequence>
<feature type="signal peptide" evidence="1">
    <location>
        <begin position="1"/>
        <end position="25"/>
    </location>
</feature>
<name>A0A848MDL9_9GAMM</name>
<proteinExistence type="predicted"/>
<evidence type="ECO:0000313" key="4">
    <source>
        <dbReference type="Proteomes" id="UP000585363"/>
    </source>
</evidence>
<dbReference type="InterPro" id="IPR013096">
    <property type="entry name" value="Cupin_2"/>
</dbReference>
<evidence type="ECO:0000313" key="3">
    <source>
        <dbReference type="EMBL" id="NMP25329.1"/>
    </source>
</evidence>
<dbReference type="Pfam" id="PF07883">
    <property type="entry name" value="Cupin_2"/>
    <property type="match status" value="1"/>
</dbReference>
<keyword evidence="1" id="KW-0732">Signal</keyword>
<protein>
    <submittedName>
        <fullName evidence="3">Cupin domain-containing protein</fullName>
    </submittedName>
</protein>